<dbReference type="EMBL" id="KK914267">
    <property type="protein sequence ID" value="KDP43425.1"/>
    <property type="molecule type" value="Genomic_DNA"/>
</dbReference>
<sequence length="54" mass="5939">MVNFSAMFSCFVPSSSSSSRVSDDAEVSNIKSTSEDLLYRNPKANQSHLQVLLL</sequence>
<accession>A0A067LFX0</accession>
<reference evidence="1 2" key="1">
    <citation type="journal article" date="2014" name="PLoS ONE">
        <title>Global Analysis of Gene Expression Profiles in Physic Nut (Jatropha curcas L.) Seedlings Exposed to Salt Stress.</title>
        <authorList>
            <person name="Zhang L."/>
            <person name="Zhang C."/>
            <person name="Wu P."/>
            <person name="Chen Y."/>
            <person name="Li M."/>
            <person name="Jiang H."/>
            <person name="Wu G."/>
        </authorList>
    </citation>
    <scope>NUCLEOTIDE SEQUENCE [LARGE SCALE GENOMIC DNA]</scope>
    <source>
        <strain evidence="2">cv. GZQX0401</strain>
        <tissue evidence="1">Young leaves</tissue>
    </source>
</reference>
<organism evidence="1 2">
    <name type="scientific">Jatropha curcas</name>
    <name type="common">Barbados nut</name>
    <dbReference type="NCBI Taxonomy" id="180498"/>
    <lineage>
        <taxon>Eukaryota</taxon>
        <taxon>Viridiplantae</taxon>
        <taxon>Streptophyta</taxon>
        <taxon>Embryophyta</taxon>
        <taxon>Tracheophyta</taxon>
        <taxon>Spermatophyta</taxon>
        <taxon>Magnoliopsida</taxon>
        <taxon>eudicotyledons</taxon>
        <taxon>Gunneridae</taxon>
        <taxon>Pentapetalae</taxon>
        <taxon>rosids</taxon>
        <taxon>fabids</taxon>
        <taxon>Malpighiales</taxon>
        <taxon>Euphorbiaceae</taxon>
        <taxon>Crotonoideae</taxon>
        <taxon>Jatropheae</taxon>
        <taxon>Jatropha</taxon>
    </lineage>
</organism>
<evidence type="ECO:0000313" key="2">
    <source>
        <dbReference type="Proteomes" id="UP000027138"/>
    </source>
</evidence>
<name>A0A067LFX0_JATCU</name>
<keyword evidence="2" id="KW-1185">Reference proteome</keyword>
<dbReference type="Proteomes" id="UP000027138">
    <property type="component" value="Unassembled WGS sequence"/>
</dbReference>
<dbReference type="AlphaFoldDB" id="A0A067LFX0"/>
<protein>
    <submittedName>
        <fullName evidence="1">Uncharacterized protein</fullName>
    </submittedName>
</protein>
<gene>
    <name evidence="1" type="ORF">JCGZ_16712</name>
</gene>
<evidence type="ECO:0000313" key="1">
    <source>
        <dbReference type="EMBL" id="KDP43425.1"/>
    </source>
</evidence>
<proteinExistence type="predicted"/>